<dbReference type="PANTHER" id="PTHR32234:SF3">
    <property type="entry name" value="SUPPRESSION OF COPPER SENSITIVITY PROTEIN"/>
    <property type="match status" value="1"/>
</dbReference>
<feature type="transmembrane region" description="Helical" evidence="7">
    <location>
        <begin position="438"/>
        <end position="458"/>
    </location>
</feature>
<dbReference type="Pfam" id="PF02683">
    <property type="entry name" value="DsbD_TM"/>
    <property type="match status" value="1"/>
</dbReference>
<feature type="transmembrane region" description="Helical" evidence="7">
    <location>
        <begin position="555"/>
        <end position="572"/>
    </location>
</feature>
<dbReference type="GO" id="GO:0017004">
    <property type="term" value="P:cytochrome complex assembly"/>
    <property type="evidence" value="ECO:0007669"/>
    <property type="project" value="UniProtKB-KW"/>
</dbReference>
<feature type="domain" description="Thiol:disulfide interchange protein DsbD N-terminal" evidence="9">
    <location>
        <begin position="64"/>
        <end position="168"/>
    </location>
</feature>
<evidence type="ECO:0000256" key="5">
    <source>
        <dbReference type="ARBA" id="ARBA00023136"/>
    </source>
</evidence>
<feature type="region of interest" description="Disordered" evidence="6">
    <location>
        <begin position="303"/>
        <end position="322"/>
    </location>
</feature>
<evidence type="ECO:0000256" key="7">
    <source>
        <dbReference type="SAM" id="Phobius"/>
    </source>
</evidence>
<dbReference type="Gene3D" id="3.40.30.10">
    <property type="entry name" value="Glutaredoxin"/>
    <property type="match status" value="1"/>
</dbReference>
<feature type="transmembrane region" description="Helical" evidence="7">
    <location>
        <begin position="614"/>
        <end position="633"/>
    </location>
</feature>
<gene>
    <name evidence="10" type="ORF">CXU09_04255</name>
</gene>
<dbReference type="PANTHER" id="PTHR32234">
    <property type="entry name" value="THIOL:DISULFIDE INTERCHANGE PROTEIN DSBD"/>
    <property type="match status" value="1"/>
</dbReference>
<evidence type="ECO:0000256" key="2">
    <source>
        <dbReference type="ARBA" id="ARBA00022692"/>
    </source>
</evidence>
<dbReference type="Proteomes" id="UP000235914">
    <property type="component" value="Unassembled WGS sequence"/>
</dbReference>
<evidence type="ECO:0000313" key="10">
    <source>
        <dbReference type="EMBL" id="PNC56794.1"/>
    </source>
</evidence>
<dbReference type="Pfam" id="PF11412">
    <property type="entry name" value="DsbD_N"/>
    <property type="match status" value="1"/>
</dbReference>
<evidence type="ECO:0008006" key="12">
    <source>
        <dbReference type="Google" id="ProtNLM"/>
    </source>
</evidence>
<feature type="domain" description="Cytochrome C biogenesis protein transmembrane" evidence="8">
    <location>
        <begin position="431"/>
        <end position="567"/>
    </location>
</feature>
<evidence type="ECO:0000256" key="6">
    <source>
        <dbReference type="SAM" id="MobiDB-lite"/>
    </source>
</evidence>
<evidence type="ECO:0000256" key="4">
    <source>
        <dbReference type="ARBA" id="ARBA00022989"/>
    </source>
</evidence>
<name>A0AAP8NLU3_9BACT</name>
<comment type="subcellular location">
    <subcellularLocation>
        <location evidence="1">Membrane</location>
        <topology evidence="1">Multi-pass membrane protein</topology>
    </subcellularLocation>
</comment>
<keyword evidence="3" id="KW-0201">Cytochrome c-type biogenesis</keyword>
<organism evidence="10 11">
    <name type="scientific">Akkermansia muciniphila</name>
    <dbReference type="NCBI Taxonomy" id="239935"/>
    <lineage>
        <taxon>Bacteria</taxon>
        <taxon>Pseudomonadati</taxon>
        <taxon>Verrucomicrobiota</taxon>
        <taxon>Verrucomicrobiia</taxon>
        <taxon>Verrucomicrobiales</taxon>
        <taxon>Akkermansiaceae</taxon>
        <taxon>Akkermansia</taxon>
    </lineage>
</organism>
<accession>A0AAP8NLU3</accession>
<proteinExistence type="predicted"/>
<feature type="transmembrane region" description="Helical" evidence="7">
    <location>
        <begin position="378"/>
        <end position="398"/>
    </location>
</feature>
<keyword evidence="2 7" id="KW-0812">Transmembrane</keyword>
<dbReference type="InterPro" id="IPR036249">
    <property type="entry name" value="Thioredoxin-like_sf"/>
</dbReference>
<dbReference type="GO" id="GO:0015035">
    <property type="term" value="F:protein-disulfide reductase activity"/>
    <property type="evidence" value="ECO:0007669"/>
    <property type="project" value="TreeGrafter"/>
</dbReference>
<feature type="transmembrane region" description="Helical" evidence="7">
    <location>
        <begin position="584"/>
        <end position="602"/>
    </location>
</feature>
<keyword evidence="4 7" id="KW-1133">Transmembrane helix</keyword>
<feature type="transmembrane region" description="Helical" evidence="7">
    <location>
        <begin position="334"/>
        <end position="357"/>
    </location>
</feature>
<reference evidence="10 11" key="1">
    <citation type="journal article" date="2017" name="BMC Genomics">
        <title>Genome sequencing of 39 Akkermansia muciniphila isolates reveals its population structure, genomic and functional diverisity, and global distribution in mammalian gut microbiotas.</title>
        <authorList>
            <person name="Guo X."/>
            <person name="Li S."/>
            <person name="Zhang J."/>
            <person name="Wu F."/>
            <person name="Li X."/>
            <person name="Wu D."/>
            <person name="Zhang M."/>
            <person name="Ou Z."/>
            <person name="Jie Z."/>
            <person name="Yan Q."/>
            <person name="Li P."/>
            <person name="Yi J."/>
            <person name="Peng Y."/>
        </authorList>
    </citation>
    <scope>NUCLEOTIDE SEQUENCE [LARGE SCALE GENOMIC DNA]</scope>
    <source>
        <strain evidence="10 11">GP43</strain>
    </source>
</reference>
<feature type="transmembrane region" description="Helical" evidence="7">
    <location>
        <begin position="479"/>
        <end position="500"/>
    </location>
</feature>
<evidence type="ECO:0000259" key="8">
    <source>
        <dbReference type="Pfam" id="PF02683"/>
    </source>
</evidence>
<dbReference type="EMBL" id="PJKN01000002">
    <property type="protein sequence ID" value="PNC56794.1"/>
    <property type="molecule type" value="Genomic_DNA"/>
</dbReference>
<dbReference type="SUPFAM" id="SSF52833">
    <property type="entry name" value="Thioredoxin-like"/>
    <property type="match status" value="1"/>
</dbReference>
<comment type="caution">
    <text evidence="10">The sequence shown here is derived from an EMBL/GenBank/DDBJ whole genome shotgun (WGS) entry which is preliminary data.</text>
</comment>
<dbReference type="InterPro" id="IPR028250">
    <property type="entry name" value="DsbDN"/>
</dbReference>
<evidence type="ECO:0000256" key="1">
    <source>
        <dbReference type="ARBA" id="ARBA00004141"/>
    </source>
</evidence>
<evidence type="ECO:0000259" key="9">
    <source>
        <dbReference type="Pfam" id="PF11412"/>
    </source>
</evidence>
<dbReference type="GO" id="GO:0045454">
    <property type="term" value="P:cell redox homeostasis"/>
    <property type="evidence" value="ECO:0007669"/>
    <property type="project" value="TreeGrafter"/>
</dbReference>
<feature type="transmembrane region" description="Helical" evidence="7">
    <location>
        <begin position="512"/>
        <end position="535"/>
    </location>
</feature>
<dbReference type="AlphaFoldDB" id="A0AAP8NLU3"/>
<keyword evidence="5 7" id="KW-0472">Membrane</keyword>
<evidence type="ECO:0000256" key="3">
    <source>
        <dbReference type="ARBA" id="ARBA00022748"/>
    </source>
</evidence>
<dbReference type="Pfam" id="PF13899">
    <property type="entry name" value="Thioredoxin_7"/>
    <property type="match status" value="1"/>
</dbReference>
<dbReference type="GO" id="GO:0016020">
    <property type="term" value="C:membrane"/>
    <property type="evidence" value="ECO:0007669"/>
    <property type="project" value="UniProtKB-SubCell"/>
</dbReference>
<evidence type="ECO:0000313" key="11">
    <source>
        <dbReference type="Proteomes" id="UP000235914"/>
    </source>
</evidence>
<dbReference type="InterPro" id="IPR003834">
    <property type="entry name" value="Cyt_c_assmbl_TM_dom"/>
</dbReference>
<protein>
    <recommendedName>
        <fullName evidence="12">DUF255 domain-containing protein</fullName>
    </recommendedName>
</protein>
<sequence>MVTAFAMRNFLKAAVGCLGMIAGCFSTGEAQDFGGMSFGEAGNFGPPQTSGSSKATVTSYGEASFVIVTELALPDHWHVYYKNPGTVGLPMEAAFQPVPGFRVEGPFWQIPELGKGLVDFYGYSGKAKMAFRVTPEKDAPPEATFTTTMTWQMCAEQCAAPETRNFSVTLKRGDGQTAPDAAELTGNMAGLAAPDWAEGLKARISQEGKTVTLHLRTNGRPVPQDSVYFFCNQGEINPTTPQTFKKLDDSNYELSMQFNDTTDGLYPNNLPDADRGKPLTSLSGILRAGREGIIITADDRPFSGESQATAAGTESAPESSASIPAPPLMGLGEIMFFMFIGGIILNVMPCVFPVIGLKIMGFVQLGGGERKKVLAHSLTFVLGILISFWIITAILIALKANMFDWSAPAGPGVFSGDFWLGRGAEGVVNWAFWFENPWVNFCLLGLMLAMGLSMFGVFEIGVKATTMGNDLQHRKGYAGSFWSGALATVISTPCSAPFLGQAIGAAMLQPPLGIVLCLTMMGLGMSLPYIILGAFPVLTRYLPKPGAWMESFKQAMSFLMFGTAAYFLWIYIAFFDAENHPQDILFLFFGLVLFSMAFWVYGRWCPIYRSRKSRITGGIFSVIFLLAGLYYMLPPEGAAWFGRGSAPGAAESSAAAAPSLQEEGNIWIPWSPEAMQAALDGRKPVYVDFTARWCSTCQVNKASYTDEVLAAFKKYGIVMMKADKTRTNPAIDQELKNLGRTAVPVNALYLPGRKPVVTRELLSPAYLLEFLEKEMER</sequence>